<reference evidence="9" key="2">
    <citation type="submission" date="2015-01" db="EMBL/GenBank/DDBJ databases">
        <title>Evolutionary Origins and Diversification of the Mycorrhizal Mutualists.</title>
        <authorList>
            <consortium name="DOE Joint Genome Institute"/>
            <consortium name="Mycorrhizal Genomics Consortium"/>
            <person name="Kohler A."/>
            <person name="Kuo A."/>
            <person name="Nagy L.G."/>
            <person name="Floudas D."/>
            <person name="Copeland A."/>
            <person name="Barry K.W."/>
            <person name="Cichocki N."/>
            <person name="Veneault-Fourrey C."/>
            <person name="LaButti K."/>
            <person name="Lindquist E.A."/>
            <person name="Lipzen A."/>
            <person name="Lundell T."/>
            <person name="Morin E."/>
            <person name="Murat C."/>
            <person name="Riley R."/>
            <person name="Ohm R."/>
            <person name="Sun H."/>
            <person name="Tunlid A."/>
            <person name="Henrissat B."/>
            <person name="Grigoriev I.V."/>
            <person name="Hibbett D.S."/>
            <person name="Martin F."/>
        </authorList>
    </citation>
    <scope>NUCLEOTIDE SEQUENCE [LARGE SCALE GENOMIC DNA]</scope>
    <source>
        <strain evidence="9">F 1598</strain>
    </source>
</reference>
<evidence type="ECO:0000313" key="8">
    <source>
        <dbReference type="EMBL" id="KIM87717.1"/>
    </source>
</evidence>
<gene>
    <name evidence="8" type="ORF">PILCRDRAFT_258683</name>
</gene>
<keyword evidence="3 6" id="KW-0812">Transmembrane</keyword>
<dbReference type="InParanoid" id="A0A0C3CDD7"/>
<dbReference type="STRING" id="765440.A0A0C3CDD7"/>
<reference evidence="8 9" key="1">
    <citation type="submission" date="2014-04" db="EMBL/GenBank/DDBJ databases">
        <authorList>
            <consortium name="DOE Joint Genome Institute"/>
            <person name="Kuo A."/>
            <person name="Tarkka M."/>
            <person name="Buscot F."/>
            <person name="Kohler A."/>
            <person name="Nagy L.G."/>
            <person name="Floudas D."/>
            <person name="Copeland A."/>
            <person name="Barry K.W."/>
            <person name="Cichocki N."/>
            <person name="Veneault-Fourrey C."/>
            <person name="LaButti K."/>
            <person name="Lindquist E.A."/>
            <person name="Lipzen A."/>
            <person name="Lundell T."/>
            <person name="Morin E."/>
            <person name="Murat C."/>
            <person name="Sun H."/>
            <person name="Tunlid A."/>
            <person name="Henrissat B."/>
            <person name="Grigoriev I.V."/>
            <person name="Hibbett D.S."/>
            <person name="Martin F."/>
            <person name="Nordberg H.P."/>
            <person name="Cantor M.N."/>
            <person name="Hua S.X."/>
        </authorList>
    </citation>
    <scope>NUCLEOTIDE SEQUENCE [LARGE SCALE GENOMIC DNA]</scope>
    <source>
        <strain evidence="8 9">F 1598</strain>
    </source>
</reference>
<keyword evidence="2" id="KW-0813">Transport</keyword>
<dbReference type="HOGENOM" id="CLU_000960_27_1_1"/>
<evidence type="ECO:0000259" key="7">
    <source>
        <dbReference type="PROSITE" id="PS50850"/>
    </source>
</evidence>
<feature type="transmembrane region" description="Helical" evidence="6">
    <location>
        <begin position="366"/>
        <end position="385"/>
    </location>
</feature>
<feature type="transmembrane region" description="Helical" evidence="6">
    <location>
        <begin position="162"/>
        <end position="186"/>
    </location>
</feature>
<evidence type="ECO:0000313" key="9">
    <source>
        <dbReference type="Proteomes" id="UP000054166"/>
    </source>
</evidence>
<keyword evidence="9" id="KW-1185">Reference proteome</keyword>
<dbReference type="GO" id="GO:0016020">
    <property type="term" value="C:membrane"/>
    <property type="evidence" value="ECO:0007669"/>
    <property type="project" value="UniProtKB-SubCell"/>
</dbReference>
<protein>
    <recommendedName>
        <fullName evidence="7">Major facilitator superfamily (MFS) profile domain-containing protein</fullName>
    </recommendedName>
</protein>
<evidence type="ECO:0000256" key="1">
    <source>
        <dbReference type="ARBA" id="ARBA00004141"/>
    </source>
</evidence>
<accession>A0A0C3CDD7</accession>
<feature type="transmembrane region" description="Helical" evidence="6">
    <location>
        <begin position="391"/>
        <end position="410"/>
    </location>
</feature>
<comment type="subcellular location">
    <subcellularLocation>
        <location evidence="1">Membrane</location>
        <topology evidence="1">Multi-pass membrane protein</topology>
    </subcellularLocation>
</comment>
<feature type="transmembrane region" description="Helical" evidence="6">
    <location>
        <begin position="126"/>
        <end position="150"/>
    </location>
</feature>
<evidence type="ECO:0000256" key="2">
    <source>
        <dbReference type="ARBA" id="ARBA00022448"/>
    </source>
</evidence>
<feature type="transmembrane region" description="Helical" evidence="6">
    <location>
        <begin position="471"/>
        <end position="490"/>
    </location>
</feature>
<feature type="transmembrane region" description="Helical" evidence="6">
    <location>
        <begin position="330"/>
        <end position="354"/>
    </location>
</feature>
<feature type="transmembrane region" description="Helical" evidence="6">
    <location>
        <begin position="232"/>
        <end position="251"/>
    </location>
</feature>
<feature type="transmembrane region" description="Helical" evidence="6">
    <location>
        <begin position="263"/>
        <end position="285"/>
    </location>
</feature>
<dbReference type="Gene3D" id="1.20.1720.10">
    <property type="entry name" value="Multidrug resistance protein D"/>
    <property type="match status" value="1"/>
</dbReference>
<keyword evidence="4 6" id="KW-1133">Transmembrane helix</keyword>
<dbReference type="PANTHER" id="PTHR42718">
    <property type="entry name" value="MAJOR FACILITATOR SUPERFAMILY MULTIDRUG TRANSPORTER MFSC"/>
    <property type="match status" value="1"/>
</dbReference>
<dbReference type="AlphaFoldDB" id="A0A0C3CDD7"/>
<dbReference type="InterPro" id="IPR020846">
    <property type="entry name" value="MFS_dom"/>
</dbReference>
<dbReference type="PROSITE" id="PS50850">
    <property type="entry name" value="MFS"/>
    <property type="match status" value="1"/>
</dbReference>
<evidence type="ECO:0000256" key="3">
    <source>
        <dbReference type="ARBA" id="ARBA00022692"/>
    </source>
</evidence>
<name>A0A0C3CDD7_PILCF</name>
<evidence type="ECO:0000256" key="5">
    <source>
        <dbReference type="ARBA" id="ARBA00023136"/>
    </source>
</evidence>
<keyword evidence="5 6" id="KW-0472">Membrane</keyword>
<dbReference type="EMBL" id="KN832978">
    <property type="protein sequence ID" value="KIM87717.1"/>
    <property type="molecule type" value="Genomic_DNA"/>
</dbReference>
<feature type="transmembrane region" description="Helical" evidence="6">
    <location>
        <begin position="102"/>
        <end position="120"/>
    </location>
</feature>
<evidence type="ECO:0000256" key="6">
    <source>
        <dbReference type="SAM" id="Phobius"/>
    </source>
</evidence>
<sequence>MLLFLFIDHTLHFSQLPEALMDGKSPAKLSPIRKNVLLMLFCLAAFLDAFNNNSLYSALPSLVLSLGITESETTWVMSAFQLTFASFLLISGRISDVYNPKAAFITGLALLGSISLGAGFSNDKIVLIVLRALTGIAAALTIPSALTLIVNIFPEPLEQARAIGLFGGCGCVGNVLGLIIGAIFVQFMSWRWVFWFMALMITPIALACVIIVPPQVARAADLQSKTSKFKSLDLPGISFLTVALVLFIFALTSGSTKGWRSPLVLVSLISAICLIGCFLCWETLLPVEMATIPPHTWFYPNFPILFAVALVPYFWWATVNLVFTTWWQDVYHWTVISSAVHMLPIGVMAFLASFTGSLSRVINPKWMIITGQLLVIIATLLLAFADRAGRYWTFVFPGFVIGSTGAMLCYTHTNIAIFQTTPSSMAGTVGAMFNGALQLGSAMGLAAVTSIETSVEEVHGGFREYHGRAAMFWFLLGIFAMLTLGVLVFYRNQGMPDVSGSKDFRDSEETLVDVQVHEV</sequence>
<feature type="domain" description="Major facilitator superfamily (MFS) profile" evidence="7">
    <location>
        <begin position="37"/>
        <end position="495"/>
    </location>
</feature>
<proteinExistence type="predicted"/>
<dbReference type="Pfam" id="PF07690">
    <property type="entry name" value="MFS_1"/>
    <property type="match status" value="1"/>
</dbReference>
<feature type="transmembrane region" description="Helical" evidence="6">
    <location>
        <begin position="431"/>
        <end position="451"/>
    </location>
</feature>
<feature type="transmembrane region" description="Helical" evidence="6">
    <location>
        <begin position="297"/>
        <end position="318"/>
    </location>
</feature>
<dbReference type="OrthoDB" id="440755at2759"/>
<dbReference type="Gene3D" id="1.20.1250.20">
    <property type="entry name" value="MFS general substrate transporter like domains"/>
    <property type="match status" value="1"/>
</dbReference>
<feature type="transmembrane region" description="Helical" evidence="6">
    <location>
        <begin position="192"/>
        <end position="212"/>
    </location>
</feature>
<dbReference type="GO" id="GO:0022857">
    <property type="term" value="F:transmembrane transporter activity"/>
    <property type="evidence" value="ECO:0007669"/>
    <property type="project" value="InterPro"/>
</dbReference>
<organism evidence="8 9">
    <name type="scientific">Piloderma croceum (strain F 1598)</name>
    <dbReference type="NCBI Taxonomy" id="765440"/>
    <lineage>
        <taxon>Eukaryota</taxon>
        <taxon>Fungi</taxon>
        <taxon>Dikarya</taxon>
        <taxon>Basidiomycota</taxon>
        <taxon>Agaricomycotina</taxon>
        <taxon>Agaricomycetes</taxon>
        <taxon>Agaricomycetidae</taxon>
        <taxon>Atheliales</taxon>
        <taxon>Atheliaceae</taxon>
        <taxon>Piloderma</taxon>
    </lineage>
</organism>
<evidence type="ECO:0000256" key="4">
    <source>
        <dbReference type="ARBA" id="ARBA00022989"/>
    </source>
</evidence>
<dbReference type="PANTHER" id="PTHR42718:SF9">
    <property type="entry name" value="MAJOR FACILITATOR SUPERFAMILY MULTIDRUG TRANSPORTER MFSC"/>
    <property type="match status" value="1"/>
</dbReference>
<dbReference type="Proteomes" id="UP000054166">
    <property type="component" value="Unassembled WGS sequence"/>
</dbReference>
<dbReference type="InterPro" id="IPR011701">
    <property type="entry name" value="MFS"/>
</dbReference>
<dbReference type="InterPro" id="IPR036259">
    <property type="entry name" value="MFS_trans_sf"/>
</dbReference>
<dbReference type="SUPFAM" id="SSF103473">
    <property type="entry name" value="MFS general substrate transporter"/>
    <property type="match status" value="2"/>
</dbReference>